<proteinExistence type="predicted"/>
<evidence type="ECO:0000313" key="2">
    <source>
        <dbReference type="Proteomes" id="UP000798662"/>
    </source>
</evidence>
<keyword evidence="2" id="KW-1185">Reference proteome</keyword>
<accession>A0ACC3C0Z3</accession>
<protein>
    <submittedName>
        <fullName evidence="1">Uncharacterized protein</fullName>
    </submittedName>
</protein>
<comment type="caution">
    <text evidence="1">The sequence shown here is derived from an EMBL/GenBank/DDBJ whole genome shotgun (WGS) entry which is preliminary data.</text>
</comment>
<gene>
    <name evidence="1" type="ORF">I4F81_005992</name>
</gene>
<reference evidence="1" key="1">
    <citation type="submission" date="2019-11" db="EMBL/GenBank/DDBJ databases">
        <title>Nori genome reveals adaptations in red seaweeds to the harsh intertidal environment.</title>
        <authorList>
            <person name="Wang D."/>
            <person name="Mao Y."/>
        </authorList>
    </citation>
    <scope>NUCLEOTIDE SEQUENCE</scope>
    <source>
        <tissue evidence="1">Gametophyte</tissue>
    </source>
</reference>
<evidence type="ECO:0000313" key="1">
    <source>
        <dbReference type="EMBL" id="KAK1863436.1"/>
    </source>
</evidence>
<sequence>MATAPPSLAWRPSPLADPPGRASPTPRRRWLRAPTSNRVARTAAAAAVALAAALVGVAVVVVVFRGLAGAAAAHGGGDGGRGSWARWGGRAAASAGASRLGPPPPAHGVAARLAERSALLATYALPSPYLLAACAVARDADDVLREWVLRNFLSGVDHIFLYDDTPRDGNDAPPNDGGDGGSGVAALLGPLAPLVTVLPTPPRQPSASAAVTAHPDLQRRAYWDCATRHGASAAYLTHLDADEFFEPRSAAAAAATTGAATPGEYAAAPPGQVPFLHASLWALARRAAAARRPPPPALWGRWVTVLSNGRTVPPPAGTPLSAAYPAACTAAAADRRVRLARLVDWKPVYAPATLNYTAMSAAFFVHGTDSAGGEYQLVHIPPWGPPPRPPPPPSPPPPPRPRPPAHGLPPSPDAVAAATAAAERDAAAYAAAAAAAWRDHGGVAGTPTTDWEVRHYWSRSLVEYALKAARGRPNGHPRRSLADLYAREAACAPARTGSATSLPALRAPLVRALLDSLPPPPPPRRATAAAVAAAAAAAAAAPVDAGPTAAAAAAAGAGGGVDGTAATPLRHRAAIAAAAAAARSVVFGTRWCGGATRCAAVPSRGDPGGGRGSSRLHDGGADGGAGGGAAWKMAHLLGEAAAGVALNATALCSTWGLCDGRDDNVKATGSGGGGAIFPYAWMRYVDDPRLGPEDVEWLPPGAGGGVGA</sequence>
<dbReference type="Proteomes" id="UP000798662">
    <property type="component" value="Chromosome 2"/>
</dbReference>
<dbReference type="EMBL" id="CM020619">
    <property type="protein sequence ID" value="KAK1863436.1"/>
    <property type="molecule type" value="Genomic_DNA"/>
</dbReference>
<name>A0ACC3C0Z3_PYRYE</name>
<organism evidence="1 2">
    <name type="scientific">Pyropia yezoensis</name>
    <name type="common">Susabi-nori</name>
    <name type="synonym">Porphyra yezoensis</name>
    <dbReference type="NCBI Taxonomy" id="2788"/>
    <lineage>
        <taxon>Eukaryota</taxon>
        <taxon>Rhodophyta</taxon>
        <taxon>Bangiophyceae</taxon>
        <taxon>Bangiales</taxon>
        <taxon>Bangiaceae</taxon>
        <taxon>Pyropia</taxon>
    </lineage>
</organism>